<dbReference type="PRINTS" id="PR01021">
    <property type="entry name" value="OMPADOMAIN"/>
</dbReference>
<evidence type="ECO:0000256" key="4">
    <source>
        <dbReference type="PROSITE-ProRule" id="PRU00473"/>
    </source>
</evidence>
<feature type="domain" description="OmpA-like" evidence="6">
    <location>
        <begin position="243"/>
        <end position="359"/>
    </location>
</feature>
<keyword evidence="8" id="KW-1185">Reference proteome</keyword>
<dbReference type="PANTHER" id="PTHR30329:SF21">
    <property type="entry name" value="LIPOPROTEIN YIAD-RELATED"/>
    <property type="match status" value="1"/>
</dbReference>
<dbReference type="InterPro" id="IPR006664">
    <property type="entry name" value="OMP_bac"/>
</dbReference>
<sequence>MGTLKSKIVFLLTLSFLFSGYAQEAQFVSGKKILFEEKFSKDIMGDFPVNWFTNSSGEIANISSSKWLQLSDKGSFYPMSILKLPENFTFEFDVTTTDNFNFYSTPLNVVFTEKTTKADNVWNTTLKRKEAVIFNVHPANSLSGTGRSEIFVISEKKEIMKNKVDIPVFNKNKNTVRVQIWRQKNRFRMFIDGKKFWDLPTAFQEANYNQIIFFIGTYKNTTDKFFISNIKLAEAGSDTRHKLIETGTFTTNEILFDTNKFSIKPSSKTILDDLGKVLSENQNIKISIAGHTDSDGNDNENLKLSEKRAQSISSYFIANFGIQKSRMTTLGKGELEPIADNKLEEGKKQNRRVEFNIIK</sequence>
<dbReference type="InterPro" id="IPR006665">
    <property type="entry name" value="OmpA-like"/>
</dbReference>
<dbReference type="STRING" id="498292.SAMN05660845_0093"/>
<evidence type="ECO:0000259" key="6">
    <source>
        <dbReference type="PROSITE" id="PS51123"/>
    </source>
</evidence>
<evidence type="ECO:0000256" key="5">
    <source>
        <dbReference type="SAM" id="SignalP"/>
    </source>
</evidence>
<dbReference type="CDD" id="cd07185">
    <property type="entry name" value="OmpA_C-like"/>
    <property type="match status" value="1"/>
</dbReference>
<organism evidence="7 8">
    <name type="scientific">Flavobacterium swingsii</name>
    <dbReference type="NCBI Taxonomy" id="498292"/>
    <lineage>
        <taxon>Bacteria</taxon>
        <taxon>Pseudomonadati</taxon>
        <taxon>Bacteroidota</taxon>
        <taxon>Flavobacteriia</taxon>
        <taxon>Flavobacteriales</taxon>
        <taxon>Flavobacteriaceae</taxon>
        <taxon>Flavobacterium</taxon>
    </lineage>
</organism>
<dbReference type="PANTHER" id="PTHR30329">
    <property type="entry name" value="STATOR ELEMENT OF FLAGELLAR MOTOR COMPLEX"/>
    <property type="match status" value="1"/>
</dbReference>
<reference evidence="8" key="1">
    <citation type="submission" date="2016-10" db="EMBL/GenBank/DDBJ databases">
        <authorList>
            <person name="Varghese N."/>
            <person name="Submissions S."/>
        </authorList>
    </citation>
    <scope>NUCLEOTIDE SEQUENCE [LARGE SCALE GENOMIC DNA]</scope>
    <source>
        <strain evidence="8">DSM 21789</strain>
    </source>
</reference>
<dbReference type="GO" id="GO:0009279">
    <property type="term" value="C:cell outer membrane"/>
    <property type="evidence" value="ECO:0007669"/>
    <property type="project" value="UniProtKB-SubCell"/>
</dbReference>
<keyword evidence="5" id="KW-0732">Signal</keyword>
<comment type="subcellular location">
    <subcellularLocation>
        <location evidence="1">Cell outer membrane</location>
    </subcellularLocation>
</comment>
<dbReference type="RefSeq" id="WP_091472730.1">
    <property type="nucleotide sequence ID" value="NZ_FOJT01000001.1"/>
</dbReference>
<dbReference type="AlphaFoldDB" id="A0A1I0V158"/>
<evidence type="ECO:0000313" key="8">
    <source>
        <dbReference type="Proteomes" id="UP000199604"/>
    </source>
</evidence>
<evidence type="ECO:0000256" key="1">
    <source>
        <dbReference type="ARBA" id="ARBA00004442"/>
    </source>
</evidence>
<dbReference type="Gene3D" id="3.30.1330.60">
    <property type="entry name" value="OmpA-like domain"/>
    <property type="match status" value="1"/>
</dbReference>
<keyword evidence="2 4" id="KW-0472">Membrane</keyword>
<dbReference type="InterPro" id="IPR006690">
    <property type="entry name" value="OMPA-like_CS"/>
</dbReference>
<gene>
    <name evidence="7" type="ORF">SAMN05660845_0093</name>
</gene>
<dbReference type="Pfam" id="PF00691">
    <property type="entry name" value="OmpA"/>
    <property type="match status" value="1"/>
</dbReference>
<keyword evidence="3" id="KW-0998">Cell outer membrane</keyword>
<dbReference type="OrthoDB" id="9763897at2"/>
<protein>
    <submittedName>
        <fullName evidence="7">Outer membrane protein OmpA</fullName>
    </submittedName>
</protein>
<evidence type="ECO:0000256" key="2">
    <source>
        <dbReference type="ARBA" id="ARBA00023136"/>
    </source>
</evidence>
<dbReference type="PROSITE" id="PS01068">
    <property type="entry name" value="OMPA_1"/>
    <property type="match status" value="1"/>
</dbReference>
<feature type="chain" id="PRO_5011594594" evidence="5">
    <location>
        <begin position="25"/>
        <end position="359"/>
    </location>
</feature>
<accession>A0A1I0V158</accession>
<dbReference type="EMBL" id="FOJT01000001">
    <property type="protein sequence ID" value="SFA69863.1"/>
    <property type="molecule type" value="Genomic_DNA"/>
</dbReference>
<dbReference type="Proteomes" id="UP000199604">
    <property type="component" value="Unassembled WGS sequence"/>
</dbReference>
<dbReference type="PROSITE" id="PS51123">
    <property type="entry name" value="OMPA_2"/>
    <property type="match status" value="1"/>
</dbReference>
<evidence type="ECO:0000313" key="7">
    <source>
        <dbReference type="EMBL" id="SFA69863.1"/>
    </source>
</evidence>
<feature type="signal peptide" evidence="5">
    <location>
        <begin position="1"/>
        <end position="24"/>
    </location>
</feature>
<name>A0A1I0V158_9FLAO</name>
<dbReference type="InterPro" id="IPR036737">
    <property type="entry name" value="OmpA-like_sf"/>
</dbReference>
<dbReference type="InterPro" id="IPR050330">
    <property type="entry name" value="Bact_OuterMem_StrucFunc"/>
</dbReference>
<proteinExistence type="predicted"/>
<evidence type="ECO:0000256" key="3">
    <source>
        <dbReference type="ARBA" id="ARBA00023237"/>
    </source>
</evidence>
<dbReference type="SUPFAM" id="SSF103088">
    <property type="entry name" value="OmpA-like"/>
    <property type="match status" value="1"/>
</dbReference>